<dbReference type="Proteomes" id="UP001642409">
    <property type="component" value="Unassembled WGS sequence"/>
</dbReference>
<comment type="caution">
    <text evidence="1">The sequence shown here is derived from an EMBL/GenBank/DDBJ whole genome shotgun (WGS) entry which is preliminary data.</text>
</comment>
<gene>
    <name evidence="1" type="ORF">HINF_LOCUS44708</name>
    <name evidence="2" type="ORF">HINF_LOCUS75891</name>
</gene>
<evidence type="ECO:0000313" key="3">
    <source>
        <dbReference type="Proteomes" id="UP001642409"/>
    </source>
</evidence>
<protein>
    <submittedName>
        <fullName evidence="2">Hypothetical_protein</fullName>
    </submittedName>
</protein>
<proteinExistence type="predicted"/>
<dbReference type="EMBL" id="CAXDID020000687">
    <property type="protein sequence ID" value="CAL6110379.1"/>
    <property type="molecule type" value="Genomic_DNA"/>
</dbReference>
<dbReference type="EMBL" id="CATOUU010000882">
    <property type="protein sequence ID" value="CAI9957063.1"/>
    <property type="molecule type" value="Genomic_DNA"/>
</dbReference>
<organism evidence="1">
    <name type="scientific">Hexamita inflata</name>
    <dbReference type="NCBI Taxonomy" id="28002"/>
    <lineage>
        <taxon>Eukaryota</taxon>
        <taxon>Metamonada</taxon>
        <taxon>Diplomonadida</taxon>
        <taxon>Hexamitidae</taxon>
        <taxon>Hexamitinae</taxon>
        <taxon>Hexamita</taxon>
    </lineage>
</organism>
<reference evidence="2 3" key="2">
    <citation type="submission" date="2024-07" db="EMBL/GenBank/DDBJ databases">
        <authorList>
            <person name="Akdeniz Z."/>
        </authorList>
    </citation>
    <scope>NUCLEOTIDE SEQUENCE [LARGE SCALE GENOMIC DNA]</scope>
</reference>
<reference evidence="1" key="1">
    <citation type="submission" date="2023-06" db="EMBL/GenBank/DDBJ databases">
        <authorList>
            <person name="Kurt Z."/>
        </authorList>
    </citation>
    <scope>NUCLEOTIDE SEQUENCE</scope>
</reference>
<evidence type="ECO:0000313" key="1">
    <source>
        <dbReference type="EMBL" id="CAI9957063.1"/>
    </source>
</evidence>
<dbReference type="AlphaFoldDB" id="A0AA86QMR7"/>
<accession>A0AA86QMR7</accession>
<evidence type="ECO:0000313" key="2">
    <source>
        <dbReference type="EMBL" id="CAL6110379.1"/>
    </source>
</evidence>
<keyword evidence="3" id="KW-1185">Reference proteome</keyword>
<sequence length="128" mass="15643">MLRYLPNKARILPIQLNVRQMRQLSHIFSDQCPVRSHLPSHVSSCSWIWMLPENDALEHLHIINMSFNLHPRLIDGQFLHLNMPRGKIQSERTQNMRELPYFLQWRFILEENRSRLRYFLRLLEWNIL</sequence>
<name>A0AA86QMR7_9EUKA</name>